<dbReference type="EMBL" id="PP911589">
    <property type="protein sequence ID" value="XCA47492.1"/>
    <property type="molecule type" value="Genomic_DNA"/>
</dbReference>
<protein>
    <submittedName>
        <fullName evidence="1">Uncharacterized protein</fullName>
    </submittedName>
</protein>
<sequence length="65" mass="7396">MWVFLLLVIFVFMITYDPKSGTLNKYIPVENAPCKDAHYQEIQFAQHGYPCPEGQQSKMGAIVST</sequence>
<evidence type="ECO:0000313" key="1">
    <source>
        <dbReference type="EMBL" id="XCA47492.1"/>
    </source>
</evidence>
<reference evidence="1" key="1">
    <citation type="submission" date="2024-06" db="EMBL/GenBank/DDBJ databases">
        <title>Evidence of context-dependent and transient costs of resisting viral infection in isolates of the marine microalga Micromonas sp. (class Mamiellophyceae).</title>
        <authorList>
            <person name="Bedi de Silva A."/>
            <person name="Schvarcz C.R."/>
            <person name="Steward G.R."/>
            <person name="Edwards K.F."/>
        </authorList>
    </citation>
    <scope>NUCLEOTIDE SEQUENCE</scope>
    <source>
        <strain evidence="1">McV-KB2</strain>
    </source>
</reference>
<organism evidence="1">
    <name type="scientific">Micromonas commoda virus</name>
    <dbReference type="NCBI Taxonomy" id="3057169"/>
    <lineage>
        <taxon>Viruses</taxon>
        <taxon>Varidnaviria</taxon>
        <taxon>Bamfordvirae</taxon>
        <taxon>Nucleocytoviricota</taxon>
        <taxon>Megaviricetes</taxon>
        <taxon>Algavirales</taxon>
        <taxon>Phycodnaviridae</taxon>
    </lineage>
</organism>
<accession>A0AAU7YR06</accession>
<proteinExistence type="predicted"/>
<name>A0AAU7YR06_9PHYC</name>